<evidence type="ECO:0000256" key="4">
    <source>
        <dbReference type="SAM" id="SignalP"/>
    </source>
</evidence>
<dbReference type="InterPro" id="IPR018114">
    <property type="entry name" value="TRYPSIN_HIS"/>
</dbReference>
<evidence type="ECO:0000256" key="1">
    <source>
        <dbReference type="ARBA" id="ARBA00023157"/>
    </source>
</evidence>
<reference evidence="7" key="1">
    <citation type="journal article" date="2015" name="Proc. Natl. Acad. Sci. U.S.A.">
        <title>Genome sequence of the Asian Tiger mosquito, Aedes albopictus, reveals insights into its biology, genetics, and evolution.</title>
        <authorList>
            <person name="Chen X.G."/>
            <person name="Jiang X."/>
            <person name="Gu J."/>
            <person name="Xu M."/>
            <person name="Wu Y."/>
            <person name="Deng Y."/>
            <person name="Zhang C."/>
            <person name="Bonizzoni M."/>
            <person name="Dermauw W."/>
            <person name="Vontas J."/>
            <person name="Armbruster P."/>
            <person name="Huang X."/>
            <person name="Yang Y."/>
            <person name="Zhang H."/>
            <person name="He W."/>
            <person name="Peng H."/>
            <person name="Liu Y."/>
            <person name="Wu K."/>
            <person name="Chen J."/>
            <person name="Lirakis M."/>
            <person name="Topalis P."/>
            <person name="Van Leeuwen T."/>
            <person name="Hall A.B."/>
            <person name="Jiang X."/>
            <person name="Thorpe C."/>
            <person name="Mueller R.L."/>
            <person name="Sun C."/>
            <person name="Waterhouse R.M."/>
            <person name="Yan G."/>
            <person name="Tu Z.J."/>
            <person name="Fang X."/>
            <person name="James A.A."/>
        </authorList>
    </citation>
    <scope>NUCLEOTIDE SEQUENCE [LARGE SCALE GENOMIC DNA]</scope>
    <source>
        <strain evidence="7">Foshan</strain>
    </source>
</reference>
<dbReference type="PRINTS" id="PR00722">
    <property type="entry name" value="CHYMOTRYPSIN"/>
</dbReference>
<reference evidence="6" key="2">
    <citation type="submission" date="2025-05" db="UniProtKB">
        <authorList>
            <consortium name="EnsemblMetazoa"/>
        </authorList>
    </citation>
    <scope>IDENTIFICATION</scope>
    <source>
        <strain evidence="6">Foshan</strain>
    </source>
</reference>
<dbReference type="PANTHER" id="PTHR24252:SF7">
    <property type="entry name" value="HYALIN"/>
    <property type="match status" value="1"/>
</dbReference>
<evidence type="ECO:0000313" key="6">
    <source>
        <dbReference type="EnsemblMetazoa" id="AALFPA23_011016.P15553"/>
    </source>
</evidence>
<feature type="signal peptide" evidence="4">
    <location>
        <begin position="1"/>
        <end position="17"/>
    </location>
</feature>
<dbReference type="Proteomes" id="UP000069940">
    <property type="component" value="Unassembled WGS sequence"/>
</dbReference>
<dbReference type="SUPFAM" id="SSF50494">
    <property type="entry name" value="Trypsin-like serine proteases"/>
    <property type="match status" value="1"/>
</dbReference>
<dbReference type="SMART" id="SM00020">
    <property type="entry name" value="Tryp_SPc"/>
    <property type="match status" value="1"/>
</dbReference>
<dbReference type="PROSITE" id="PS00134">
    <property type="entry name" value="TRYPSIN_HIS"/>
    <property type="match status" value="1"/>
</dbReference>
<protein>
    <recommendedName>
        <fullName evidence="5">Peptidase S1 domain-containing protein</fullName>
    </recommendedName>
</protein>
<dbReference type="CDD" id="cd00190">
    <property type="entry name" value="Tryp_SPc"/>
    <property type="match status" value="1"/>
</dbReference>
<keyword evidence="4" id="KW-0732">Signal</keyword>
<dbReference type="InterPro" id="IPR009003">
    <property type="entry name" value="Peptidase_S1_PA"/>
</dbReference>
<dbReference type="PROSITE" id="PS00135">
    <property type="entry name" value="TRYPSIN_SER"/>
    <property type="match status" value="1"/>
</dbReference>
<keyword evidence="1" id="KW-1015">Disulfide bond</keyword>
<dbReference type="InterPro" id="IPR033116">
    <property type="entry name" value="TRYPSIN_SER"/>
</dbReference>
<dbReference type="GeneID" id="109417827"/>
<name>A0ABM1YPM5_AEDAL</name>
<evidence type="ECO:0000256" key="2">
    <source>
        <dbReference type="ARBA" id="ARBA00024195"/>
    </source>
</evidence>
<evidence type="ECO:0000259" key="5">
    <source>
        <dbReference type="PROSITE" id="PS50240"/>
    </source>
</evidence>
<feature type="domain" description="Peptidase S1" evidence="5">
    <location>
        <begin position="26"/>
        <end position="256"/>
    </location>
</feature>
<dbReference type="PANTHER" id="PTHR24252">
    <property type="entry name" value="ACROSIN-RELATED"/>
    <property type="match status" value="1"/>
</dbReference>
<sequence>MYIQTVVFASLMALATAFPSQDQGRVVNGQTATLGQFPFQVLVKVETPQGRALCGGSLLSDQWVLTAGHCVEGAKSFEVTLGAVDFEDLTNDGRVVLTATEYYRHEKYNPLFATNDVAVVKLPKPVEFNDRVQPVKLPSGSDTFTNRKVVVSGWGLQKNGGNVADKLQYAPLTVISNNECSKTYSPLVIKKTTLCAKGEHKESPCNGDSGGPLVLEGENVQVGVVSFGHAVGCEQGYPGAFARLTSFVDWVKQKTGL</sequence>
<dbReference type="PROSITE" id="PS50240">
    <property type="entry name" value="TRYPSIN_DOM"/>
    <property type="match status" value="1"/>
</dbReference>
<evidence type="ECO:0000313" key="7">
    <source>
        <dbReference type="Proteomes" id="UP000069940"/>
    </source>
</evidence>
<dbReference type="InterPro" id="IPR001254">
    <property type="entry name" value="Trypsin_dom"/>
</dbReference>
<dbReference type="EnsemblMetazoa" id="AALFPA23_011016.R15553">
    <property type="protein sequence ID" value="AALFPA23_011016.P15553"/>
    <property type="gene ID" value="AALFPA23_011016"/>
</dbReference>
<keyword evidence="7" id="KW-1185">Reference proteome</keyword>
<dbReference type="InterPro" id="IPR043504">
    <property type="entry name" value="Peptidase_S1_PA_chymotrypsin"/>
</dbReference>
<keyword evidence="3" id="KW-0645">Protease</keyword>
<feature type="chain" id="PRO_5046057327" description="Peptidase S1 domain-containing protein" evidence="4">
    <location>
        <begin position="18"/>
        <end position="257"/>
    </location>
</feature>
<dbReference type="Pfam" id="PF00089">
    <property type="entry name" value="Trypsin"/>
    <property type="match status" value="1"/>
</dbReference>
<organism evidence="6 7">
    <name type="scientific">Aedes albopictus</name>
    <name type="common">Asian tiger mosquito</name>
    <name type="synonym">Stegomyia albopicta</name>
    <dbReference type="NCBI Taxonomy" id="7160"/>
    <lineage>
        <taxon>Eukaryota</taxon>
        <taxon>Metazoa</taxon>
        <taxon>Ecdysozoa</taxon>
        <taxon>Arthropoda</taxon>
        <taxon>Hexapoda</taxon>
        <taxon>Insecta</taxon>
        <taxon>Pterygota</taxon>
        <taxon>Neoptera</taxon>
        <taxon>Endopterygota</taxon>
        <taxon>Diptera</taxon>
        <taxon>Nematocera</taxon>
        <taxon>Culicoidea</taxon>
        <taxon>Culicidae</taxon>
        <taxon>Culicinae</taxon>
        <taxon>Aedini</taxon>
        <taxon>Aedes</taxon>
        <taxon>Stegomyia</taxon>
    </lineage>
</organism>
<dbReference type="RefSeq" id="XP_019547550.3">
    <property type="nucleotide sequence ID" value="XM_019692005.3"/>
</dbReference>
<proteinExistence type="inferred from homology"/>
<keyword evidence="3" id="KW-0720">Serine protease</keyword>
<dbReference type="Gene3D" id="2.40.10.10">
    <property type="entry name" value="Trypsin-like serine proteases"/>
    <property type="match status" value="1"/>
</dbReference>
<keyword evidence="3" id="KW-0378">Hydrolase</keyword>
<comment type="similarity">
    <text evidence="2">Belongs to the peptidase S1 family. CLIP subfamily.</text>
</comment>
<dbReference type="InterPro" id="IPR001314">
    <property type="entry name" value="Peptidase_S1A"/>
</dbReference>
<accession>A0ABM1YPM5</accession>
<evidence type="ECO:0000256" key="3">
    <source>
        <dbReference type="RuleBase" id="RU363034"/>
    </source>
</evidence>